<dbReference type="Gene3D" id="3.20.20.450">
    <property type="entry name" value="EAL domain"/>
    <property type="match status" value="1"/>
</dbReference>
<dbReference type="PANTHER" id="PTHR33121:SF71">
    <property type="entry name" value="OXYGEN SENSOR PROTEIN DOSP"/>
    <property type="match status" value="1"/>
</dbReference>
<dbReference type="InterPro" id="IPR000160">
    <property type="entry name" value="GGDEF_dom"/>
</dbReference>
<dbReference type="Pfam" id="PF00990">
    <property type="entry name" value="GGDEF"/>
    <property type="match status" value="1"/>
</dbReference>
<dbReference type="InterPro" id="IPR029150">
    <property type="entry name" value="dCache_3"/>
</dbReference>
<dbReference type="PANTHER" id="PTHR33121">
    <property type="entry name" value="CYCLIC DI-GMP PHOSPHODIESTERASE PDEF"/>
    <property type="match status" value="1"/>
</dbReference>
<dbReference type="CDD" id="cd01948">
    <property type="entry name" value="EAL"/>
    <property type="match status" value="1"/>
</dbReference>
<proteinExistence type="predicted"/>
<dbReference type="InterPro" id="IPR001633">
    <property type="entry name" value="EAL_dom"/>
</dbReference>
<dbReference type="Pfam" id="PF00563">
    <property type="entry name" value="EAL"/>
    <property type="match status" value="1"/>
</dbReference>
<evidence type="ECO:0000256" key="1">
    <source>
        <dbReference type="SAM" id="Phobius"/>
    </source>
</evidence>
<dbReference type="EMBL" id="JBAKAR010000010">
    <property type="protein sequence ID" value="MEL0613952.1"/>
    <property type="molecule type" value="Genomic_DNA"/>
</dbReference>
<keyword evidence="1" id="KW-1133">Transmembrane helix</keyword>
<evidence type="ECO:0000313" key="5">
    <source>
        <dbReference type="Proteomes" id="UP001379949"/>
    </source>
</evidence>
<protein>
    <submittedName>
        <fullName evidence="4">EAL domain-containing protein</fullName>
    </submittedName>
</protein>
<gene>
    <name evidence="4" type="ORF">V6242_12420</name>
</gene>
<dbReference type="InterPro" id="IPR035919">
    <property type="entry name" value="EAL_sf"/>
</dbReference>
<sequence length="765" mass="84429">MLTSFRSRLIALLLGLLAMVQLGTAVAVLSSLKEDNYKQGVQAIDVAKNVFDLSLGSRADQLTKGVKILASDFAFKQAVATQETATIGSALANHGARIGADVSLLIAPDGKIIAATKELNIAQTVTRLVQSARRSGGAAINTMISFDGQAYQLVLVPIKAPNTVAWVGMAFLLDKKLAEQIKAVTGLDISFLGDTNGGQDFSGYSTLPERDKHDLFQEIQDVAGMSEKPQFTNADKYLSLSIHLTAKDQWGVLHLPYKPWLESYNRARNQLLWIFTGALALALLVGILLARNLTAPIERLVEFARQIGLVGSDAKAPAVTGEFCVLSNTMMSMQSSIALREEELTNRALHDLHTGLYNRNAVEQHLASMLPRENGCLVLVDIRHFKDLNNMLGFDNGDALLLSVTERLLGWASHAVMQARIAGDQFLLVFESEITPEQCHSLCACFDPVFIVEGSEVHLSVAVGILPFEETITSVNDAMRRLDITVDRAKEESAGFVFYQTGQDESHQRQLRIIGDLSTALESQQMFVVYQPKVGVAGKDCNEAEALVRWQHPELGFIPPDEFISLLEQAGNIQLLTHWVINRVLSQLKVWWRDGHRIRVAINLSAHDLVNEQLPKFIEQALKENELPVEALALEVTESAVMKDRNKVIQVLNGLQSLGVHLAIDDFGTGQSSLAYLRELPVNEVKIDRAFIQYIDTNKGDEFIVKASIELSHSLGFQVTAEGAENIEGVALLEHYQCDKIQGYYFSKPLMADDFLQWQQAFQPA</sequence>
<dbReference type="Gene3D" id="3.30.70.270">
    <property type="match status" value="1"/>
</dbReference>
<dbReference type="PROSITE" id="PS50883">
    <property type="entry name" value="EAL"/>
    <property type="match status" value="1"/>
</dbReference>
<keyword evidence="5" id="KW-1185">Reference proteome</keyword>
<dbReference type="NCBIfam" id="TIGR00254">
    <property type="entry name" value="GGDEF"/>
    <property type="match status" value="1"/>
</dbReference>
<evidence type="ECO:0000313" key="4">
    <source>
        <dbReference type="EMBL" id="MEL0613952.1"/>
    </source>
</evidence>
<dbReference type="SUPFAM" id="SSF141868">
    <property type="entry name" value="EAL domain-like"/>
    <property type="match status" value="1"/>
</dbReference>
<reference evidence="4 5" key="1">
    <citation type="submission" date="2024-02" db="EMBL/GenBank/DDBJ databases">
        <title>Bacteria isolated from the canopy kelp, Nereocystis luetkeana.</title>
        <authorList>
            <person name="Pfister C.A."/>
            <person name="Younker I.T."/>
            <person name="Light S.H."/>
        </authorList>
    </citation>
    <scope>NUCLEOTIDE SEQUENCE [LARGE SCALE GENOMIC DNA]</scope>
    <source>
        <strain evidence="4 5">TI.4.07</strain>
    </source>
</reference>
<dbReference type="InterPro" id="IPR029787">
    <property type="entry name" value="Nucleotide_cyclase"/>
</dbReference>
<feature type="domain" description="EAL" evidence="2">
    <location>
        <begin position="510"/>
        <end position="763"/>
    </location>
</feature>
<dbReference type="Gene3D" id="6.10.340.10">
    <property type="match status" value="1"/>
</dbReference>
<dbReference type="SMART" id="SM00052">
    <property type="entry name" value="EAL"/>
    <property type="match status" value="1"/>
</dbReference>
<dbReference type="PROSITE" id="PS50887">
    <property type="entry name" value="GGDEF"/>
    <property type="match status" value="1"/>
</dbReference>
<dbReference type="RefSeq" id="WP_341567567.1">
    <property type="nucleotide sequence ID" value="NZ_JBAKAR010000010.1"/>
</dbReference>
<dbReference type="SUPFAM" id="SSF55073">
    <property type="entry name" value="Nucleotide cyclase"/>
    <property type="match status" value="1"/>
</dbReference>
<organism evidence="4 5">
    <name type="scientific">Marinomonas arenicola</name>
    <dbReference type="NCBI Taxonomy" id="569601"/>
    <lineage>
        <taxon>Bacteria</taxon>
        <taxon>Pseudomonadati</taxon>
        <taxon>Pseudomonadota</taxon>
        <taxon>Gammaproteobacteria</taxon>
        <taxon>Oceanospirillales</taxon>
        <taxon>Oceanospirillaceae</taxon>
        <taxon>Marinomonas</taxon>
    </lineage>
</organism>
<name>A0ABU9G939_9GAMM</name>
<dbReference type="SMART" id="SM00267">
    <property type="entry name" value="GGDEF"/>
    <property type="match status" value="1"/>
</dbReference>
<dbReference type="InterPro" id="IPR050706">
    <property type="entry name" value="Cyclic-di-GMP_PDE-like"/>
</dbReference>
<evidence type="ECO:0000259" key="2">
    <source>
        <dbReference type="PROSITE" id="PS50883"/>
    </source>
</evidence>
<dbReference type="InterPro" id="IPR043128">
    <property type="entry name" value="Rev_trsase/Diguanyl_cyclase"/>
</dbReference>
<keyword evidence="1" id="KW-0812">Transmembrane</keyword>
<dbReference type="CDD" id="cd01949">
    <property type="entry name" value="GGDEF"/>
    <property type="match status" value="1"/>
</dbReference>
<dbReference type="Pfam" id="PF14827">
    <property type="entry name" value="dCache_3"/>
    <property type="match status" value="1"/>
</dbReference>
<feature type="transmembrane region" description="Helical" evidence="1">
    <location>
        <begin position="271"/>
        <end position="290"/>
    </location>
</feature>
<dbReference type="Proteomes" id="UP001379949">
    <property type="component" value="Unassembled WGS sequence"/>
</dbReference>
<evidence type="ECO:0000259" key="3">
    <source>
        <dbReference type="PROSITE" id="PS50887"/>
    </source>
</evidence>
<feature type="domain" description="GGDEF" evidence="3">
    <location>
        <begin position="373"/>
        <end position="501"/>
    </location>
</feature>
<keyword evidence="1" id="KW-0472">Membrane</keyword>
<comment type="caution">
    <text evidence="4">The sequence shown here is derived from an EMBL/GenBank/DDBJ whole genome shotgun (WGS) entry which is preliminary data.</text>
</comment>
<accession>A0ABU9G939</accession>